<protein>
    <submittedName>
        <fullName evidence="1">Uncharacterized protein</fullName>
    </submittedName>
</protein>
<dbReference type="EMBL" id="SRLO01000740">
    <property type="protein sequence ID" value="TNN47488.1"/>
    <property type="molecule type" value="Genomic_DNA"/>
</dbReference>
<evidence type="ECO:0000313" key="1">
    <source>
        <dbReference type="EMBL" id="TNN47488.1"/>
    </source>
</evidence>
<proteinExistence type="predicted"/>
<name>A0A4Z2G1Q8_9TELE</name>
<keyword evidence="2" id="KW-1185">Reference proteome</keyword>
<reference evidence="1 2" key="1">
    <citation type="submission" date="2019-03" db="EMBL/GenBank/DDBJ databases">
        <title>First draft genome of Liparis tanakae, snailfish: a comprehensive survey of snailfish specific genes.</title>
        <authorList>
            <person name="Kim W."/>
            <person name="Song I."/>
            <person name="Jeong J.-H."/>
            <person name="Kim D."/>
            <person name="Kim S."/>
            <person name="Ryu S."/>
            <person name="Song J.Y."/>
            <person name="Lee S.K."/>
        </authorList>
    </citation>
    <scope>NUCLEOTIDE SEQUENCE [LARGE SCALE GENOMIC DNA]</scope>
    <source>
        <tissue evidence="1">Muscle</tissue>
    </source>
</reference>
<dbReference type="Proteomes" id="UP000314294">
    <property type="component" value="Unassembled WGS sequence"/>
</dbReference>
<sequence length="224" mass="23968">MLQQHKRYVSTVYTKNTTDPTATEQLPAPASVVTPPEDKTAIKNKQQQRLRLGKGYLAPVLVDGPAVGRVDAAAVPVDPLHQPVVPGPSGRVQTGQEAALKGEEPVHADGSHLELGAAVADLVDVGQRAVVLRPRLGQAELLHLLELHLVAERGTTGQVGVKGDEAEHRGRLVLPQGANQQPPSEELFFLRLTEGKQLKPGDAARRIVSVRPIGSHDEAPMKDV</sequence>
<organism evidence="1 2">
    <name type="scientific">Liparis tanakae</name>
    <name type="common">Tanaka's snailfish</name>
    <dbReference type="NCBI Taxonomy" id="230148"/>
    <lineage>
        <taxon>Eukaryota</taxon>
        <taxon>Metazoa</taxon>
        <taxon>Chordata</taxon>
        <taxon>Craniata</taxon>
        <taxon>Vertebrata</taxon>
        <taxon>Euteleostomi</taxon>
        <taxon>Actinopterygii</taxon>
        <taxon>Neopterygii</taxon>
        <taxon>Teleostei</taxon>
        <taxon>Neoteleostei</taxon>
        <taxon>Acanthomorphata</taxon>
        <taxon>Eupercaria</taxon>
        <taxon>Perciformes</taxon>
        <taxon>Cottioidei</taxon>
        <taxon>Cottales</taxon>
        <taxon>Liparidae</taxon>
        <taxon>Liparis</taxon>
    </lineage>
</organism>
<gene>
    <name evidence="1" type="ORF">EYF80_042310</name>
</gene>
<accession>A0A4Z2G1Q8</accession>
<evidence type="ECO:0000313" key="2">
    <source>
        <dbReference type="Proteomes" id="UP000314294"/>
    </source>
</evidence>
<dbReference type="AlphaFoldDB" id="A0A4Z2G1Q8"/>
<comment type="caution">
    <text evidence="1">The sequence shown here is derived from an EMBL/GenBank/DDBJ whole genome shotgun (WGS) entry which is preliminary data.</text>
</comment>